<reference evidence="1 2" key="1">
    <citation type="submission" date="2018-01" db="EMBL/GenBank/DDBJ databases">
        <title>Draft genome sequence of Paucibacter aquatile CR182 isolated from freshwater of the Nakdong River.</title>
        <authorList>
            <person name="Choi A."/>
            <person name="Chung E.J."/>
        </authorList>
    </citation>
    <scope>NUCLEOTIDE SEQUENCE [LARGE SCALE GENOMIC DNA]</scope>
    <source>
        <strain evidence="1 2">CR182</strain>
    </source>
</reference>
<dbReference type="OrthoDB" id="7565554at2"/>
<dbReference type="EMBL" id="POSP01000003">
    <property type="protein sequence ID" value="PND39164.1"/>
    <property type="molecule type" value="Genomic_DNA"/>
</dbReference>
<organism evidence="1 2">
    <name type="scientific">Kinneretia aquatilis</name>
    <dbReference type="NCBI Taxonomy" id="2070761"/>
    <lineage>
        <taxon>Bacteria</taxon>
        <taxon>Pseudomonadati</taxon>
        <taxon>Pseudomonadota</taxon>
        <taxon>Betaproteobacteria</taxon>
        <taxon>Burkholderiales</taxon>
        <taxon>Sphaerotilaceae</taxon>
        <taxon>Roseateles</taxon>
    </lineage>
</organism>
<dbReference type="RefSeq" id="WP_102769083.1">
    <property type="nucleotide sequence ID" value="NZ_POSP01000003.1"/>
</dbReference>
<evidence type="ECO:0000313" key="2">
    <source>
        <dbReference type="Proteomes" id="UP000235916"/>
    </source>
</evidence>
<evidence type="ECO:0000313" key="1">
    <source>
        <dbReference type="EMBL" id="PND39164.1"/>
    </source>
</evidence>
<name>A0A2N8L0D4_9BURK</name>
<dbReference type="AlphaFoldDB" id="A0A2N8L0D4"/>
<keyword evidence="2" id="KW-1185">Reference proteome</keyword>
<proteinExistence type="predicted"/>
<sequence length="150" mass="15226">MSSLAIASSSAALAAPLGAGPTLGLGAPNPGLSTGLSAGYGLSLADLGGFEQALQRAQLKSQGSALGPEPVTAPSTAVAQVFKPFDHINSEASSLAQMAEAARQAGADLSPGEVVQLTLRCQEFMFHCQLTSNIANRSSDGLQQLFRQQG</sequence>
<comment type="caution">
    <text evidence="1">The sequence shown here is derived from an EMBL/GenBank/DDBJ whole genome shotgun (WGS) entry which is preliminary data.</text>
</comment>
<protein>
    <submittedName>
        <fullName evidence="1">Uncharacterized protein</fullName>
    </submittedName>
</protein>
<gene>
    <name evidence="1" type="ORF">C1O66_17620</name>
</gene>
<dbReference type="Proteomes" id="UP000235916">
    <property type="component" value="Unassembled WGS sequence"/>
</dbReference>
<accession>A0A2N8L0D4</accession>